<organism evidence="7 9">
    <name type="scientific">Candidatus Chlorohelix allophototropha</name>
    <dbReference type="NCBI Taxonomy" id="3003348"/>
    <lineage>
        <taxon>Bacteria</taxon>
        <taxon>Bacillati</taxon>
        <taxon>Chloroflexota</taxon>
        <taxon>Chloroflexia</taxon>
        <taxon>Candidatus Chloroheliales</taxon>
        <taxon>Candidatus Chloroheliaceae</taxon>
        <taxon>Candidatus Chlorohelix</taxon>
    </lineage>
</organism>
<dbReference type="PANTHER" id="PTHR35534:SF1">
    <property type="entry name" value="LARGE RIBOSOMAL SUBUNIT PROTEIN BL32"/>
    <property type="match status" value="1"/>
</dbReference>
<dbReference type="HAMAP" id="MF_00340">
    <property type="entry name" value="Ribosomal_bL32"/>
    <property type="match status" value="1"/>
</dbReference>
<reference evidence="8" key="2">
    <citation type="journal article" date="2024" name="Nature">
        <title>Anoxygenic phototroph of the Chloroflexota uses a type I reaction centre.</title>
        <authorList>
            <person name="Tsuji J.M."/>
            <person name="Shaw N.A."/>
            <person name="Nagashima S."/>
            <person name="Venkiteswaran J.J."/>
            <person name="Schiff S.L."/>
            <person name="Watanabe T."/>
            <person name="Fukui M."/>
            <person name="Hanada S."/>
            <person name="Tank M."/>
            <person name="Neufeld J.D."/>
        </authorList>
    </citation>
    <scope>NUCLEOTIDE SEQUENCE</scope>
    <source>
        <strain evidence="8">L227-S17</strain>
    </source>
</reference>
<dbReference type="GO" id="GO:0015934">
    <property type="term" value="C:large ribosomal subunit"/>
    <property type="evidence" value="ECO:0007669"/>
    <property type="project" value="InterPro"/>
</dbReference>
<dbReference type="Pfam" id="PF01783">
    <property type="entry name" value="Ribosomal_L32p"/>
    <property type="match status" value="1"/>
</dbReference>
<dbReference type="PANTHER" id="PTHR35534">
    <property type="entry name" value="50S RIBOSOMAL PROTEIN L32"/>
    <property type="match status" value="1"/>
</dbReference>
<dbReference type="NCBIfam" id="TIGR01031">
    <property type="entry name" value="rpmF_bact"/>
    <property type="match status" value="1"/>
</dbReference>
<evidence type="ECO:0000256" key="2">
    <source>
        <dbReference type="ARBA" id="ARBA00022980"/>
    </source>
</evidence>
<dbReference type="GO" id="GO:0006412">
    <property type="term" value="P:translation"/>
    <property type="evidence" value="ECO:0007669"/>
    <property type="project" value="UniProtKB-UniRule"/>
</dbReference>
<evidence type="ECO:0000313" key="9">
    <source>
        <dbReference type="Proteomes" id="UP000521676"/>
    </source>
</evidence>
<gene>
    <name evidence="5 7" type="primary">rpmF</name>
    <name evidence="7" type="ORF">HXX08_22165</name>
    <name evidence="8" type="ORF">OZ401_004117</name>
</gene>
<evidence type="ECO:0000256" key="6">
    <source>
        <dbReference type="SAM" id="MobiDB-lite"/>
    </source>
</evidence>
<evidence type="ECO:0000313" key="7">
    <source>
        <dbReference type="EMBL" id="NWJ48573.1"/>
    </source>
</evidence>
<feature type="region of interest" description="Disordered" evidence="6">
    <location>
        <begin position="1"/>
        <end position="20"/>
    </location>
</feature>
<proteinExistence type="inferred from homology"/>
<keyword evidence="3 5" id="KW-0687">Ribonucleoprotein</keyword>
<protein>
    <recommendedName>
        <fullName evidence="4 5">Large ribosomal subunit protein bL32</fullName>
    </recommendedName>
</protein>
<accession>A0A8T7M992</accession>
<evidence type="ECO:0000256" key="4">
    <source>
        <dbReference type="ARBA" id="ARBA00035178"/>
    </source>
</evidence>
<dbReference type="InterPro" id="IPR002677">
    <property type="entry name" value="Ribosomal_bL32"/>
</dbReference>
<dbReference type="InterPro" id="IPR044957">
    <property type="entry name" value="Ribosomal_bL32_bact"/>
</dbReference>
<comment type="similarity">
    <text evidence="1 5">Belongs to the bacterial ribosomal protein bL32 family.</text>
</comment>
<evidence type="ECO:0000256" key="3">
    <source>
        <dbReference type="ARBA" id="ARBA00023274"/>
    </source>
</evidence>
<dbReference type="Proteomes" id="UP000521676">
    <property type="component" value="Unassembled WGS sequence"/>
</dbReference>
<dbReference type="RefSeq" id="WP_341470409.1">
    <property type="nucleotide sequence ID" value="NZ_CP128400.1"/>
</dbReference>
<name>A0A8T7M992_9CHLR</name>
<reference evidence="7 9" key="1">
    <citation type="submission" date="2020-06" db="EMBL/GenBank/DDBJ databases">
        <title>Anoxygenic phototrophic Chloroflexota member uses a Type I reaction center.</title>
        <authorList>
            <person name="Tsuji J.M."/>
            <person name="Shaw N.A."/>
            <person name="Nagashima S."/>
            <person name="Venkiteswaran J."/>
            <person name="Schiff S.L."/>
            <person name="Hanada S."/>
            <person name="Tank M."/>
            <person name="Neufeld J.D."/>
        </authorList>
    </citation>
    <scope>NUCLEOTIDE SEQUENCE [LARGE SCALE GENOMIC DNA]</scope>
    <source>
        <strain evidence="7">L227-S17</strain>
    </source>
</reference>
<dbReference type="EMBL" id="CP128400">
    <property type="protein sequence ID" value="WJW68503.1"/>
    <property type="molecule type" value="Genomic_DNA"/>
</dbReference>
<dbReference type="InterPro" id="IPR011332">
    <property type="entry name" value="Ribosomal_zn-bd"/>
</dbReference>
<sequence>MGALPKYKRSHSKQGRKRAHHHLDELQLVTCDNCGEQRLPHTVCKACGFYKGEQVIQTRQKTKV</sequence>
<dbReference type="GO" id="GO:0003735">
    <property type="term" value="F:structural constituent of ribosome"/>
    <property type="evidence" value="ECO:0007669"/>
    <property type="project" value="InterPro"/>
</dbReference>
<evidence type="ECO:0000313" key="8">
    <source>
        <dbReference type="EMBL" id="WJW68503.1"/>
    </source>
</evidence>
<evidence type="ECO:0000313" key="10">
    <source>
        <dbReference type="Proteomes" id="UP001431572"/>
    </source>
</evidence>
<dbReference type="SUPFAM" id="SSF57829">
    <property type="entry name" value="Zn-binding ribosomal proteins"/>
    <property type="match status" value="1"/>
</dbReference>
<dbReference type="AlphaFoldDB" id="A0A8T7M992"/>
<evidence type="ECO:0000256" key="5">
    <source>
        <dbReference type="HAMAP-Rule" id="MF_00340"/>
    </source>
</evidence>
<dbReference type="Proteomes" id="UP001431572">
    <property type="component" value="Chromosome 2"/>
</dbReference>
<dbReference type="EMBL" id="JACATZ010000003">
    <property type="protein sequence ID" value="NWJ48573.1"/>
    <property type="molecule type" value="Genomic_DNA"/>
</dbReference>
<keyword evidence="10" id="KW-1185">Reference proteome</keyword>
<keyword evidence="2 5" id="KW-0689">Ribosomal protein</keyword>
<evidence type="ECO:0000256" key="1">
    <source>
        <dbReference type="ARBA" id="ARBA00008560"/>
    </source>
</evidence>